<dbReference type="GO" id="GO:0071949">
    <property type="term" value="F:FAD binding"/>
    <property type="evidence" value="ECO:0007669"/>
    <property type="project" value="InterPro"/>
</dbReference>
<name>D0MGS1_RHOM4</name>
<protein>
    <submittedName>
        <fullName evidence="5">Molybdopterin dehydrogenase FAD-binding protein</fullName>
    </submittedName>
</protein>
<evidence type="ECO:0000256" key="2">
    <source>
        <dbReference type="ARBA" id="ARBA00022827"/>
    </source>
</evidence>
<reference evidence="5 6" key="1">
    <citation type="journal article" date="2009" name="Stand. Genomic Sci.">
        <title>Complete genome sequence of Rhodothermus marinus type strain (R-10).</title>
        <authorList>
            <person name="Nolan M."/>
            <person name="Tindall B.J."/>
            <person name="Pomrenke H."/>
            <person name="Lapidus A."/>
            <person name="Copeland A."/>
            <person name="Glavina Del Rio T."/>
            <person name="Lucas S."/>
            <person name="Chen F."/>
            <person name="Tice H."/>
            <person name="Cheng J.F."/>
            <person name="Saunders E."/>
            <person name="Han C."/>
            <person name="Bruce D."/>
            <person name="Goodwin L."/>
            <person name="Chain P."/>
            <person name="Pitluck S."/>
            <person name="Ovchinikova G."/>
            <person name="Pati A."/>
            <person name="Ivanova N."/>
            <person name="Mavromatis K."/>
            <person name="Chen A."/>
            <person name="Palaniappan K."/>
            <person name="Land M."/>
            <person name="Hauser L."/>
            <person name="Chang Y.J."/>
            <person name="Jeffries C.D."/>
            <person name="Brettin T."/>
            <person name="Goker M."/>
            <person name="Bristow J."/>
            <person name="Eisen J.A."/>
            <person name="Markowitz V."/>
            <person name="Hugenholtz P."/>
            <person name="Kyrpides N.C."/>
            <person name="Klenk H.P."/>
            <person name="Detter J.C."/>
        </authorList>
    </citation>
    <scope>NUCLEOTIDE SEQUENCE [LARGE SCALE GENOMIC DNA]</scope>
    <source>
        <strain evidence="6">ATCC 43812 / DSM 4252 / R-10</strain>
    </source>
</reference>
<organism evidence="5 6">
    <name type="scientific">Rhodothermus marinus (strain ATCC 43812 / DSM 4252 / R-10)</name>
    <name type="common">Rhodothermus obamensis</name>
    <dbReference type="NCBI Taxonomy" id="518766"/>
    <lineage>
        <taxon>Bacteria</taxon>
        <taxon>Pseudomonadati</taxon>
        <taxon>Rhodothermota</taxon>
        <taxon>Rhodothermia</taxon>
        <taxon>Rhodothermales</taxon>
        <taxon>Rhodothermaceae</taxon>
        <taxon>Rhodothermus</taxon>
    </lineage>
</organism>
<dbReference type="InterPro" id="IPR051312">
    <property type="entry name" value="Diverse_Substr_Oxidored"/>
</dbReference>
<dbReference type="HOGENOM" id="CLU_058050_3_0_10"/>
<dbReference type="SUPFAM" id="SSF55447">
    <property type="entry name" value="CO dehydrogenase flavoprotein C-terminal domain-like"/>
    <property type="match status" value="1"/>
</dbReference>
<proteinExistence type="predicted"/>
<dbReference type="STRING" id="518766.Rmar_2764"/>
<dbReference type="Gene3D" id="3.30.465.10">
    <property type="match status" value="1"/>
</dbReference>
<dbReference type="InterPro" id="IPR002346">
    <property type="entry name" value="Mopterin_DH_FAD-bd"/>
</dbReference>
<keyword evidence="3" id="KW-0560">Oxidoreductase</keyword>
<dbReference type="PANTHER" id="PTHR42659">
    <property type="entry name" value="XANTHINE DEHYDROGENASE SUBUNIT C-RELATED"/>
    <property type="match status" value="1"/>
</dbReference>
<evidence type="ECO:0000313" key="6">
    <source>
        <dbReference type="Proteomes" id="UP000002221"/>
    </source>
</evidence>
<sequence>MIPPPFTYAAPASLEEALALLQQHGPMAKILAGGHSLLPMMKLRLLEPEVLIDLRRVPGLADIREENGYLHIGAMVREVELEEHPLIREKYPLLHETTRWIADPQVRNMGTVGGNLAHGDPGNDHPATMMAYDAQFVVVGPRGERVIPAREFFLDFYTTALESDEILTAIRIPTPPPRSGGAYEKLERKVGDYAAAAVAVQLSLAEDGTLSYVGIGLTNVAHVPLFAARSCAHLQGQRPTPERIDEAARMASEDCNPRSDLRGSAEYKRAMVRELTHRAFRRALERAQGGQ</sequence>
<feature type="domain" description="FAD-binding PCMH-type" evidence="4">
    <location>
        <begin position="1"/>
        <end position="177"/>
    </location>
</feature>
<dbReference type="InterPro" id="IPR016166">
    <property type="entry name" value="FAD-bd_PCMH"/>
</dbReference>
<dbReference type="EMBL" id="CP001807">
    <property type="protein sequence ID" value="ACY49634.1"/>
    <property type="molecule type" value="Genomic_DNA"/>
</dbReference>
<dbReference type="eggNOG" id="COG1319">
    <property type="taxonomic scope" value="Bacteria"/>
</dbReference>
<dbReference type="InterPro" id="IPR016167">
    <property type="entry name" value="FAD-bd_PCMH_sub1"/>
</dbReference>
<gene>
    <name evidence="5" type="ordered locus">Rmar_2764</name>
</gene>
<dbReference type="FunFam" id="3.30.465.10:FF:000017">
    <property type="entry name" value="Xanthine dehydrogenase, FAD binding subunit"/>
    <property type="match status" value="1"/>
</dbReference>
<evidence type="ECO:0000259" key="4">
    <source>
        <dbReference type="PROSITE" id="PS51387"/>
    </source>
</evidence>
<dbReference type="GO" id="GO:0016491">
    <property type="term" value="F:oxidoreductase activity"/>
    <property type="evidence" value="ECO:0007669"/>
    <property type="project" value="UniProtKB-KW"/>
</dbReference>
<dbReference type="InterPro" id="IPR036318">
    <property type="entry name" value="FAD-bd_PCMH-like_sf"/>
</dbReference>
<dbReference type="SUPFAM" id="SSF56176">
    <property type="entry name" value="FAD-binding/transporter-associated domain-like"/>
    <property type="match status" value="1"/>
</dbReference>
<keyword evidence="2" id="KW-0274">FAD</keyword>
<dbReference type="InterPro" id="IPR036683">
    <property type="entry name" value="CO_DH_flav_C_dom_sf"/>
</dbReference>
<dbReference type="Pfam" id="PF03450">
    <property type="entry name" value="CO_deh_flav_C"/>
    <property type="match status" value="1"/>
</dbReference>
<evidence type="ECO:0000313" key="5">
    <source>
        <dbReference type="EMBL" id="ACY49634.1"/>
    </source>
</evidence>
<dbReference type="PROSITE" id="PS51387">
    <property type="entry name" value="FAD_PCMH"/>
    <property type="match status" value="1"/>
</dbReference>
<keyword evidence="1" id="KW-0285">Flavoprotein</keyword>
<dbReference type="PANTHER" id="PTHR42659:SF2">
    <property type="entry name" value="XANTHINE DEHYDROGENASE SUBUNIT C-RELATED"/>
    <property type="match status" value="1"/>
</dbReference>
<keyword evidence="6" id="KW-1185">Reference proteome</keyword>
<dbReference type="SMART" id="SM01092">
    <property type="entry name" value="CO_deh_flav_C"/>
    <property type="match status" value="1"/>
</dbReference>
<dbReference type="InterPro" id="IPR005107">
    <property type="entry name" value="CO_DH_flav_C"/>
</dbReference>
<dbReference type="OrthoDB" id="9814706at2"/>
<dbReference type="InterPro" id="IPR016169">
    <property type="entry name" value="FAD-bd_PCMH_sub2"/>
</dbReference>
<dbReference type="Gene3D" id="3.30.43.10">
    <property type="entry name" value="Uridine Diphospho-n-acetylenolpyruvylglucosamine Reductase, domain 2"/>
    <property type="match status" value="1"/>
</dbReference>
<dbReference type="Pfam" id="PF00941">
    <property type="entry name" value="FAD_binding_5"/>
    <property type="match status" value="1"/>
</dbReference>
<dbReference type="Proteomes" id="UP000002221">
    <property type="component" value="Chromosome"/>
</dbReference>
<evidence type="ECO:0000256" key="3">
    <source>
        <dbReference type="ARBA" id="ARBA00023002"/>
    </source>
</evidence>
<dbReference type="KEGG" id="rmr:Rmar_2764"/>
<dbReference type="AlphaFoldDB" id="D0MGS1"/>
<dbReference type="Gene3D" id="3.30.390.50">
    <property type="entry name" value="CO dehydrogenase flavoprotein, C-terminal domain"/>
    <property type="match status" value="1"/>
</dbReference>
<accession>D0MGS1</accession>
<evidence type="ECO:0000256" key="1">
    <source>
        <dbReference type="ARBA" id="ARBA00022630"/>
    </source>
</evidence>
<dbReference type="RefSeq" id="WP_012845244.1">
    <property type="nucleotide sequence ID" value="NC_013501.1"/>
</dbReference>